<dbReference type="FunFam" id="3.40.50.300:FF:000042">
    <property type="entry name" value="Maltose/maltodextrin ABC transporter, ATP-binding protein"/>
    <property type="match status" value="1"/>
</dbReference>
<evidence type="ECO:0000256" key="3">
    <source>
        <dbReference type="ARBA" id="ARBA00022741"/>
    </source>
</evidence>
<dbReference type="Gene3D" id="2.40.50.140">
    <property type="entry name" value="Nucleic acid-binding proteins"/>
    <property type="match status" value="1"/>
</dbReference>
<dbReference type="Pfam" id="PF00005">
    <property type="entry name" value="ABC_tran"/>
    <property type="match status" value="1"/>
</dbReference>
<organism evidence="8 9">
    <name type="scientific">Clostridium butyricum</name>
    <dbReference type="NCBI Taxonomy" id="1492"/>
    <lineage>
        <taxon>Bacteria</taxon>
        <taxon>Bacillati</taxon>
        <taxon>Bacillota</taxon>
        <taxon>Clostridia</taxon>
        <taxon>Eubacteriales</taxon>
        <taxon>Clostridiaceae</taxon>
        <taxon>Clostridium</taxon>
    </lineage>
</organism>
<evidence type="ECO:0000256" key="6">
    <source>
        <dbReference type="ARBA" id="ARBA00023136"/>
    </source>
</evidence>
<dbReference type="SUPFAM" id="SSF50331">
    <property type="entry name" value="MOP-like"/>
    <property type="match status" value="1"/>
</dbReference>
<keyword evidence="3" id="KW-0547">Nucleotide-binding</keyword>
<dbReference type="SMART" id="SM00382">
    <property type="entry name" value="AAA"/>
    <property type="match status" value="1"/>
</dbReference>
<dbReference type="PANTHER" id="PTHR43875:SF15">
    <property type="entry name" value="TREHALOSE IMPORT ATP-BINDING PROTEIN SUGC"/>
    <property type="match status" value="1"/>
</dbReference>
<dbReference type="InterPro" id="IPR015855">
    <property type="entry name" value="ABC_transpr_MalK-like"/>
</dbReference>
<dbReference type="PROSITE" id="PS00211">
    <property type="entry name" value="ABC_TRANSPORTER_1"/>
    <property type="match status" value="1"/>
</dbReference>
<dbReference type="PANTHER" id="PTHR43875">
    <property type="entry name" value="MALTODEXTRIN IMPORT ATP-BINDING PROTEIN MSMX"/>
    <property type="match status" value="1"/>
</dbReference>
<sequence>MKEIVFENLTKSYGKNKVVDNLNLTIKEGERLIILGPSGCGKSTILRMIAGLEDITSGKMYMGGKCVNDVKSGDRNIGMVFQNYALFPHMTVAENITYGLRVHKLPKEEIEERLNNAVEMLQLNGLEDRKPKDLSGGQRQRVALARAVVKRGDFFLLDEPLSNLDAQLRGHARKELVKIHETFKQTMIYVTHDQVEAMTVGDRIALMNKGKLQMIDTPYNVYNRPKNIFTAKFIGSPSTNIFDVYYSNGCITLGDQTIELTKEWSDLVQDSGTRELSFGIRPEHIKLNKIQKKNSFKGCVKYIEDYGNKAGVYFDVDGNEIIAVLDENHFKSGDTVYFSPDFKRIHLFDRETTNSLGYPEFQVLDKAANE</sequence>
<dbReference type="Gene3D" id="2.40.50.100">
    <property type="match status" value="1"/>
</dbReference>
<dbReference type="EMBL" id="LRDH01000113">
    <property type="protein sequence ID" value="PPV14062.1"/>
    <property type="molecule type" value="Genomic_DNA"/>
</dbReference>
<dbReference type="InterPro" id="IPR012340">
    <property type="entry name" value="NA-bd_OB-fold"/>
</dbReference>
<gene>
    <name evidence="8" type="ORF">AWN73_14935</name>
</gene>
<dbReference type="PROSITE" id="PS50893">
    <property type="entry name" value="ABC_TRANSPORTER_2"/>
    <property type="match status" value="1"/>
</dbReference>
<dbReference type="Pfam" id="PF08402">
    <property type="entry name" value="TOBE_2"/>
    <property type="match status" value="1"/>
</dbReference>
<keyword evidence="5" id="KW-1278">Translocase</keyword>
<dbReference type="InterPro" id="IPR017871">
    <property type="entry name" value="ABC_transporter-like_CS"/>
</dbReference>
<dbReference type="SUPFAM" id="SSF52540">
    <property type="entry name" value="P-loop containing nucleoside triphosphate hydrolases"/>
    <property type="match status" value="1"/>
</dbReference>
<dbReference type="GO" id="GO:0005524">
    <property type="term" value="F:ATP binding"/>
    <property type="evidence" value="ECO:0007669"/>
    <property type="project" value="UniProtKB-KW"/>
</dbReference>
<dbReference type="InterPro" id="IPR047641">
    <property type="entry name" value="ABC_transpr_MalK/UgpC-like"/>
</dbReference>
<dbReference type="GO" id="GO:0055052">
    <property type="term" value="C:ATP-binding cassette (ABC) transporter complex, substrate-binding subunit-containing"/>
    <property type="evidence" value="ECO:0007669"/>
    <property type="project" value="TreeGrafter"/>
</dbReference>
<name>A0A2S7F9A6_CLOBU</name>
<dbReference type="InterPro" id="IPR003593">
    <property type="entry name" value="AAA+_ATPase"/>
</dbReference>
<evidence type="ECO:0000313" key="9">
    <source>
        <dbReference type="Proteomes" id="UP000238081"/>
    </source>
</evidence>
<keyword evidence="1" id="KW-0813">Transport</keyword>
<evidence type="ECO:0000259" key="7">
    <source>
        <dbReference type="PROSITE" id="PS50893"/>
    </source>
</evidence>
<dbReference type="GO" id="GO:0140359">
    <property type="term" value="F:ABC-type transporter activity"/>
    <property type="evidence" value="ECO:0007669"/>
    <property type="project" value="InterPro"/>
</dbReference>
<accession>A0A2S7F9A6</accession>
<dbReference type="InterPro" id="IPR027417">
    <property type="entry name" value="P-loop_NTPase"/>
</dbReference>
<dbReference type="Gene3D" id="3.40.50.300">
    <property type="entry name" value="P-loop containing nucleotide triphosphate hydrolases"/>
    <property type="match status" value="1"/>
</dbReference>
<keyword evidence="2" id="KW-1003">Cell membrane</keyword>
<keyword evidence="4 8" id="KW-0067">ATP-binding</keyword>
<dbReference type="AlphaFoldDB" id="A0A2S7F9A6"/>
<evidence type="ECO:0000313" key="8">
    <source>
        <dbReference type="EMBL" id="PPV14062.1"/>
    </source>
</evidence>
<dbReference type="InterPro" id="IPR003439">
    <property type="entry name" value="ABC_transporter-like_ATP-bd"/>
</dbReference>
<reference evidence="8 9" key="1">
    <citation type="submission" date="2016-01" db="EMBL/GenBank/DDBJ databases">
        <title>Characterization of the Clostridium difficile lineages that are prevalent in Hong Kong and China.</title>
        <authorList>
            <person name="Kwok J.S.-L."/>
            <person name="Lam W.-Y."/>
            <person name="Ip M."/>
            <person name="Chan T.-F."/>
            <person name="Hawkey P.M."/>
            <person name="Tsui S.K.-W."/>
        </authorList>
    </citation>
    <scope>NUCLEOTIDE SEQUENCE [LARGE SCALE GENOMIC DNA]</scope>
    <source>
        <strain evidence="8 9">300064</strain>
    </source>
</reference>
<evidence type="ECO:0000256" key="2">
    <source>
        <dbReference type="ARBA" id="ARBA00022475"/>
    </source>
</evidence>
<dbReference type="InterPro" id="IPR008995">
    <property type="entry name" value="Mo/tungstate-bd_C_term_dom"/>
</dbReference>
<dbReference type="RefSeq" id="WP_043664228.1">
    <property type="nucleotide sequence ID" value="NZ_JBBNPO010000010.1"/>
</dbReference>
<proteinExistence type="predicted"/>
<keyword evidence="6" id="KW-0472">Membrane</keyword>
<dbReference type="GO" id="GO:0008643">
    <property type="term" value="P:carbohydrate transport"/>
    <property type="evidence" value="ECO:0007669"/>
    <property type="project" value="InterPro"/>
</dbReference>
<dbReference type="GO" id="GO:0016887">
    <property type="term" value="F:ATP hydrolysis activity"/>
    <property type="evidence" value="ECO:0007669"/>
    <property type="project" value="InterPro"/>
</dbReference>
<feature type="domain" description="ABC transporter" evidence="7">
    <location>
        <begin position="4"/>
        <end position="234"/>
    </location>
</feature>
<comment type="caution">
    <text evidence="8">The sequence shown here is derived from an EMBL/GenBank/DDBJ whole genome shotgun (WGS) entry which is preliminary data.</text>
</comment>
<dbReference type="Proteomes" id="UP000238081">
    <property type="component" value="Unassembled WGS sequence"/>
</dbReference>
<evidence type="ECO:0000256" key="5">
    <source>
        <dbReference type="ARBA" id="ARBA00022967"/>
    </source>
</evidence>
<protein>
    <submittedName>
        <fullName evidence="8">Sugar ABC transporter ATP-binding protein</fullName>
    </submittedName>
</protein>
<evidence type="ECO:0000256" key="1">
    <source>
        <dbReference type="ARBA" id="ARBA00022448"/>
    </source>
</evidence>
<dbReference type="CDD" id="cd03301">
    <property type="entry name" value="ABC_MalK_N"/>
    <property type="match status" value="1"/>
</dbReference>
<evidence type="ECO:0000256" key="4">
    <source>
        <dbReference type="ARBA" id="ARBA00022840"/>
    </source>
</evidence>
<dbReference type="InterPro" id="IPR013611">
    <property type="entry name" value="Transp-assoc_OB_typ2"/>
</dbReference>